<dbReference type="EMBL" id="MN738863">
    <property type="protein sequence ID" value="QHT28652.1"/>
    <property type="molecule type" value="Genomic_DNA"/>
</dbReference>
<name>A0A6C0EIU2_9ZZZZ</name>
<sequence length="98" mass="11417">MLSCTLCEKETCYISKFCTKCRRIKHLLNLYGDDVYNTLETVLVRNNHQQANKIMIAEKKIDQHLKKMEHQKLGKTSNVNGVPVAIIKPYNLRKLIKN</sequence>
<accession>A0A6C0EIU2</accession>
<dbReference type="AlphaFoldDB" id="A0A6C0EIU2"/>
<protein>
    <submittedName>
        <fullName evidence="1">Uncharacterized protein</fullName>
    </submittedName>
</protein>
<evidence type="ECO:0000313" key="1">
    <source>
        <dbReference type="EMBL" id="QHT28652.1"/>
    </source>
</evidence>
<organism evidence="1">
    <name type="scientific">viral metagenome</name>
    <dbReference type="NCBI Taxonomy" id="1070528"/>
    <lineage>
        <taxon>unclassified sequences</taxon>
        <taxon>metagenomes</taxon>
        <taxon>organismal metagenomes</taxon>
    </lineage>
</organism>
<reference evidence="1" key="1">
    <citation type="journal article" date="2020" name="Nature">
        <title>Giant virus diversity and host interactions through global metagenomics.</title>
        <authorList>
            <person name="Schulz F."/>
            <person name="Roux S."/>
            <person name="Paez-Espino D."/>
            <person name="Jungbluth S."/>
            <person name="Walsh D.A."/>
            <person name="Denef V.J."/>
            <person name="McMahon K.D."/>
            <person name="Konstantinidis K.T."/>
            <person name="Eloe-Fadrosh E.A."/>
            <person name="Kyrpides N.C."/>
            <person name="Woyke T."/>
        </authorList>
    </citation>
    <scope>NUCLEOTIDE SEQUENCE</scope>
    <source>
        <strain evidence="1">GVMAG-M-3300001351-8</strain>
    </source>
</reference>
<proteinExistence type="predicted"/>